<feature type="coiled-coil region" evidence="1">
    <location>
        <begin position="12"/>
        <end position="60"/>
    </location>
</feature>
<proteinExistence type="predicted"/>
<feature type="non-terminal residue" evidence="2">
    <location>
        <position position="1"/>
    </location>
</feature>
<organism evidence="2 3">
    <name type="scientific">Rhizopogon vesiculosus</name>
    <dbReference type="NCBI Taxonomy" id="180088"/>
    <lineage>
        <taxon>Eukaryota</taxon>
        <taxon>Fungi</taxon>
        <taxon>Dikarya</taxon>
        <taxon>Basidiomycota</taxon>
        <taxon>Agaricomycotina</taxon>
        <taxon>Agaricomycetes</taxon>
        <taxon>Agaricomycetidae</taxon>
        <taxon>Boletales</taxon>
        <taxon>Suillineae</taxon>
        <taxon>Rhizopogonaceae</taxon>
        <taxon>Rhizopogon</taxon>
    </lineage>
</organism>
<evidence type="ECO:0000313" key="3">
    <source>
        <dbReference type="Proteomes" id="UP000183567"/>
    </source>
</evidence>
<dbReference type="OrthoDB" id="2687700at2759"/>
<comment type="caution">
    <text evidence="2">The sequence shown here is derived from an EMBL/GenBank/DDBJ whole genome shotgun (WGS) entry which is preliminary data.</text>
</comment>
<name>A0A1J8QEE6_9AGAM</name>
<dbReference type="Proteomes" id="UP000183567">
    <property type="component" value="Unassembled WGS sequence"/>
</dbReference>
<sequence>LTTQLNTQTQARLSLSEKLDSTQSNLKTTEAELFGYRTKVNELEMRLSKDQRTLLNSENQYRDQLTERNTLLLTIYQYMDKILGVDKTPVSHFSFALPHALLTKHPYSQKKGNQAETKPFTNFSVFHDNLITRLKALSQIQLDFDKRVKEAEAKFTEKLTDMRRQLDTRWKQIDKFESSVKAYGEAKATWRRKFTAKEGELEALKVSRRILFLIWALTSIRI</sequence>
<evidence type="ECO:0000256" key="1">
    <source>
        <dbReference type="SAM" id="Coils"/>
    </source>
</evidence>
<gene>
    <name evidence="2" type="ORF">AZE42_11729</name>
</gene>
<dbReference type="EMBL" id="LVVM01004843">
    <property type="protein sequence ID" value="OJA11977.1"/>
    <property type="molecule type" value="Genomic_DNA"/>
</dbReference>
<accession>A0A1J8QEE6</accession>
<dbReference type="AlphaFoldDB" id="A0A1J8QEE6"/>
<protein>
    <submittedName>
        <fullName evidence="2">Uncharacterized protein</fullName>
    </submittedName>
</protein>
<evidence type="ECO:0000313" key="2">
    <source>
        <dbReference type="EMBL" id="OJA11977.1"/>
    </source>
</evidence>
<reference evidence="2 3" key="1">
    <citation type="submission" date="2016-03" db="EMBL/GenBank/DDBJ databases">
        <title>Comparative genomics of the ectomycorrhizal sister species Rhizopogon vinicolor and Rhizopogon vesiculosus (Basidiomycota: Boletales) reveals a divergence of the mating type B locus.</title>
        <authorList>
            <person name="Mujic A.B."/>
            <person name="Kuo A."/>
            <person name="Tritt A."/>
            <person name="Lipzen A."/>
            <person name="Chen C."/>
            <person name="Johnson J."/>
            <person name="Sharma A."/>
            <person name="Barry K."/>
            <person name="Grigoriev I.V."/>
            <person name="Spatafora J.W."/>
        </authorList>
    </citation>
    <scope>NUCLEOTIDE SEQUENCE [LARGE SCALE GENOMIC DNA]</scope>
    <source>
        <strain evidence="2 3">AM-OR11-056</strain>
    </source>
</reference>
<dbReference type="STRING" id="180088.A0A1J8QEE6"/>
<keyword evidence="1" id="KW-0175">Coiled coil</keyword>
<keyword evidence="3" id="KW-1185">Reference proteome</keyword>